<feature type="region of interest" description="Disordered" evidence="1">
    <location>
        <begin position="101"/>
        <end position="151"/>
    </location>
</feature>
<sequence>MKEYAWSTIASTLNVDVISTQSRWNVLRNKYCVERKREKTIPASSGARKSWQLFSAMSFLDKHMTMRKTVGNMSATRSQSPQPLTSTSYWTSFNMIVEENSQESTGMTEQSTAEIENSNVAELNRVPQLVSTSKNETPPLKRKRKKAEESE</sequence>
<organism evidence="3 4">
    <name type="scientific">Phaedon cochleariae</name>
    <name type="common">Mustard beetle</name>
    <dbReference type="NCBI Taxonomy" id="80249"/>
    <lineage>
        <taxon>Eukaryota</taxon>
        <taxon>Metazoa</taxon>
        <taxon>Ecdysozoa</taxon>
        <taxon>Arthropoda</taxon>
        <taxon>Hexapoda</taxon>
        <taxon>Insecta</taxon>
        <taxon>Pterygota</taxon>
        <taxon>Neoptera</taxon>
        <taxon>Endopterygota</taxon>
        <taxon>Coleoptera</taxon>
        <taxon>Polyphaga</taxon>
        <taxon>Cucujiformia</taxon>
        <taxon>Chrysomeloidea</taxon>
        <taxon>Chrysomelidae</taxon>
        <taxon>Chrysomelinae</taxon>
        <taxon>Chrysomelini</taxon>
        <taxon>Phaedon</taxon>
    </lineage>
</organism>
<accession>A0A9N9SMU3</accession>
<dbReference type="GO" id="GO:0005634">
    <property type="term" value="C:nucleus"/>
    <property type="evidence" value="ECO:0007669"/>
    <property type="project" value="TreeGrafter"/>
</dbReference>
<keyword evidence="4" id="KW-1185">Reference proteome</keyword>
<dbReference type="PANTHER" id="PTHR12243">
    <property type="entry name" value="MADF DOMAIN TRANSCRIPTION FACTOR"/>
    <property type="match status" value="1"/>
</dbReference>
<feature type="domain" description="MADF" evidence="2">
    <location>
        <begin position="2"/>
        <end position="60"/>
    </location>
</feature>
<dbReference type="Pfam" id="PF10545">
    <property type="entry name" value="MADF_DNA_bdg"/>
    <property type="match status" value="1"/>
</dbReference>
<dbReference type="OrthoDB" id="6767837at2759"/>
<dbReference type="InterPro" id="IPR006578">
    <property type="entry name" value="MADF-dom"/>
</dbReference>
<dbReference type="EMBL" id="OU896715">
    <property type="protein sequence ID" value="CAG9825788.1"/>
    <property type="molecule type" value="Genomic_DNA"/>
</dbReference>
<reference evidence="3" key="1">
    <citation type="submission" date="2022-01" db="EMBL/GenBank/DDBJ databases">
        <authorList>
            <person name="King R."/>
        </authorList>
    </citation>
    <scope>NUCLEOTIDE SEQUENCE</scope>
</reference>
<dbReference type="InterPro" id="IPR039353">
    <property type="entry name" value="TF_Adf1"/>
</dbReference>
<evidence type="ECO:0000256" key="1">
    <source>
        <dbReference type="SAM" id="MobiDB-lite"/>
    </source>
</evidence>
<name>A0A9N9SMU3_PHACE</name>
<dbReference type="Proteomes" id="UP001153737">
    <property type="component" value="Chromosome 9"/>
</dbReference>
<dbReference type="GO" id="GO:0006357">
    <property type="term" value="P:regulation of transcription by RNA polymerase II"/>
    <property type="evidence" value="ECO:0007669"/>
    <property type="project" value="TreeGrafter"/>
</dbReference>
<gene>
    <name evidence="3" type="ORF">PHAECO_LOCUS12992</name>
</gene>
<dbReference type="AlphaFoldDB" id="A0A9N9SMU3"/>
<proteinExistence type="predicted"/>
<evidence type="ECO:0000313" key="3">
    <source>
        <dbReference type="EMBL" id="CAG9825788.1"/>
    </source>
</evidence>
<dbReference type="GO" id="GO:0005667">
    <property type="term" value="C:transcription regulator complex"/>
    <property type="evidence" value="ECO:0007669"/>
    <property type="project" value="TreeGrafter"/>
</dbReference>
<dbReference type="PANTHER" id="PTHR12243:SF64">
    <property type="entry name" value="DORSAL INTERACTING PROTEIN 3-RELATED"/>
    <property type="match status" value="1"/>
</dbReference>
<evidence type="ECO:0000259" key="2">
    <source>
        <dbReference type="Pfam" id="PF10545"/>
    </source>
</evidence>
<evidence type="ECO:0000313" key="4">
    <source>
        <dbReference type="Proteomes" id="UP001153737"/>
    </source>
</evidence>
<reference evidence="3" key="2">
    <citation type="submission" date="2022-10" db="EMBL/GenBank/DDBJ databases">
        <authorList>
            <consortium name="ENA_rothamsted_submissions"/>
            <consortium name="culmorum"/>
            <person name="King R."/>
        </authorList>
    </citation>
    <scope>NUCLEOTIDE SEQUENCE</scope>
</reference>
<protein>
    <recommendedName>
        <fullName evidence="2">MADF domain-containing protein</fullName>
    </recommendedName>
</protein>
<feature type="compositionally biased region" description="Polar residues" evidence="1">
    <location>
        <begin position="102"/>
        <end position="121"/>
    </location>
</feature>